<sequence>MTPSFPDYPFASHFFDRRGLRLHYLEEGQGAETMVMVHGNPSWSFLYRRLVSAFRDTCRVIVPDHIGCGLSDKPGDDRYEYRLRSRIDDLEALLADRGVTGDITLVVHDWGGPIGFGYAARHPERIKRLVIFNTAAFGLPAGKPFPWPLWLFRHSALGEWLTRRCNAFARITALTSTVKPLPPAVYEAFLAPYDSWENRIATIRFVQDIPLAPGDPSWDDLQAVERGLAHFQNTPALLCWGQRDFIFDRAFFLEWRRRLPQVEAHSFRQAGHYLLEEVHQEVIALMRDFLARHPLDNRPTTVSA</sequence>
<keyword evidence="1" id="KW-0378">Hydrolase</keyword>
<dbReference type="EMBL" id="QOQW01000016">
    <property type="protein sequence ID" value="RCK79041.1"/>
    <property type="molecule type" value="Genomic_DNA"/>
</dbReference>
<evidence type="ECO:0000313" key="4">
    <source>
        <dbReference type="Proteomes" id="UP000252355"/>
    </source>
</evidence>
<feature type="domain" description="AB hydrolase-1" evidence="2">
    <location>
        <begin position="33"/>
        <end position="277"/>
    </location>
</feature>
<dbReference type="Proteomes" id="UP000252355">
    <property type="component" value="Unassembled WGS sequence"/>
</dbReference>
<dbReference type="PRINTS" id="PR00111">
    <property type="entry name" value="ABHYDROLASE"/>
</dbReference>
<reference evidence="3 4" key="1">
    <citation type="submission" date="2018-05" db="EMBL/GenBank/DDBJ databases">
        <title>A metagenomic window into the 2 km-deep terrestrial subsurface aquifer revealed taxonomically and functionally diverse microbial community comprising novel uncultured bacterial lineages.</title>
        <authorList>
            <person name="Kadnikov V.V."/>
            <person name="Mardanov A.V."/>
            <person name="Beletsky A.V."/>
            <person name="Banks D."/>
            <person name="Pimenov N.V."/>
            <person name="Frank Y.A."/>
            <person name="Karnachuk O.V."/>
            <person name="Ravin N.V."/>
        </authorList>
    </citation>
    <scope>NUCLEOTIDE SEQUENCE [LARGE SCALE GENOMIC DNA]</scope>
    <source>
        <strain evidence="3">BY5</strain>
    </source>
</reference>
<dbReference type="InterPro" id="IPR029058">
    <property type="entry name" value="AB_hydrolase_fold"/>
</dbReference>
<evidence type="ECO:0000313" key="3">
    <source>
        <dbReference type="EMBL" id="RCK79041.1"/>
    </source>
</evidence>
<gene>
    <name evidence="3" type="ORF">OZSIB_0383</name>
</gene>
<proteinExistence type="predicted"/>
<evidence type="ECO:0000259" key="2">
    <source>
        <dbReference type="Pfam" id="PF00561"/>
    </source>
</evidence>
<comment type="caution">
    <text evidence="3">The sequence shown here is derived from an EMBL/GenBank/DDBJ whole genome shotgun (WGS) entry which is preliminary data.</text>
</comment>
<accession>A0A367ZNV8</accession>
<dbReference type="PANTHER" id="PTHR42977">
    <property type="entry name" value="HYDROLASE-RELATED"/>
    <property type="match status" value="1"/>
</dbReference>
<dbReference type="PRINTS" id="PR00412">
    <property type="entry name" value="EPOXHYDRLASE"/>
</dbReference>
<dbReference type="InterPro" id="IPR051340">
    <property type="entry name" value="Haloalkane_dehalogenase"/>
</dbReference>
<name>A0A367ZNV8_9BACT</name>
<organism evidence="3 4">
    <name type="scientific">Candidatus Ozemobacter sibiricus</name>
    <dbReference type="NCBI Taxonomy" id="2268124"/>
    <lineage>
        <taxon>Bacteria</taxon>
        <taxon>Candidatus Ozemobacteria</taxon>
        <taxon>Candidatus Ozemobacterales</taxon>
        <taxon>Candidatus Ozemobacteraceae</taxon>
        <taxon>Candidatus Ozemobacter</taxon>
    </lineage>
</organism>
<evidence type="ECO:0000256" key="1">
    <source>
        <dbReference type="ARBA" id="ARBA00022801"/>
    </source>
</evidence>
<dbReference type="AlphaFoldDB" id="A0A367ZNV8"/>
<protein>
    <submittedName>
        <fullName evidence="3">Haloalkane dehalogenase-like protein</fullName>
    </submittedName>
</protein>
<dbReference type="GO" id="GO:0004301">
    <property type="term" value="F:epoxide hydrolase activity"/>
    <property type="evidence" value="ECO:0007669"/>
    <property type="project" value="TreeGrafter"/>
</dbReference>
<dbReference type="InterPro" id="IPR000073">
    <property type="entry name" value="AB_hydrolase_1"/>
</dbReference>
<dbReference type="Gene3D" id="3.40.50.1820">
    <property type="entry name" value="alpha/beta hydrolase"/>
    <property type="match status" value="1"/>
</dbReference>
<dbReference type="InterPro" id="IPR000639">
    <property type="entry name" value="Epox_hydrolase-like"/>
</dbReference>
<dbReference type="Pfam" id="PF00561">
    <property type="entry name" value="Abhydrolase_1"/>
    <property type="match status" value="1"/>
</dbReference>
<dbReference type="SUPFAM" id="SSF53474">
    <property type="entry name" value="alpha/beta-Hydrolases"/>
    <property type="match status" value="1"/>
</dbReference>
<dbReference type="PANTHER" id="PTHR42977:SF3">
    <property type="entry name" value="AB HYDROLASE-1 DOMAIN-CONTAINING PROTEIN"/>
    <property type="match status" value="1"/>
</dbReference>